<dbReference type="InterPro" id="IPR047216">
    <property type="entry name" value="Endonuclease_DUF559_bact"/>
</dbReference>
<dbReference type="GO" id="GO:0004519">
    <property type="term" value="F:endonuclease activity"/>
    <property type="evidence" value="ECO:0007669"/>
    <property type="project" value="UniProtKB-KW"/>
</dbReference>
<dbReference type="RefSeq" id="WP_205723368.1">
    <property type="nucleotide sequence ID" value="NZ_CP070608.1"/>
</dbReference>
<dbReference type="Pfam" id="PF04480">
    <property type="entry name" value="DUF559"/>
    <property type="match status" value="1"/>
</dbReference>
<dbReference type="EMBL" id="CP070608">
    <property type="protein sequence ID" value="QSE98854.1"/>
    <property type="molecule type" value="Genomic_DNA"/>
</dbReference>
<sequence length="134" mass="15804">MKNKIIPYNPQLVPLAKRLRRNMTLSEVLLWQEIKNKQLGVKFSRQIPIDNYIVDFYCKEHLLAIEVDGASHTYDDAPQRDTERQNKLEALGVKFIRFDDLDIKKNLNWVMNELYHWINNNVIPTPNPSQEGNL</sequence>
<dbReference type="Gene3D" id="3.40.960.10">
    <property type="entry name" value="VSR Endonuclease"/>
    <property type="match status" value="1"/>
</dbReference>
<organism evidence="2 3">
    <name type="scientific">Fulvivirga lutea</name>
    <dbReference type="NCBI Taxonomy" id="2810512"/>
    <lineage>
        <taxon>Bacteria</taxon>
        <taxon>Pseudomonadati</taxon>
        <taxon>Bacteroidota</taxon>
        <taxon>Cytophagia</taxon>
        <taxon>Cytophagales</taxon>
        <taxon>Fulvivirgaceae</taxon>
        <taxon>Fulvivirga</taxon>
    </lineage>
</organism>
<evidence type="ECO:0000313" key="2">
    <source>
        <dbReference type="EMBL" id="QSE98854.1"/>
    </source>
</evidence>
<dbReference type="PANTHER" id="PTHR38590">
    <property type="entry name" value="BLL0828 PROTEIN"/>
    <property type="match status" value="1"/>
</dbReference>
<dbReference type="KEGG" id="fuv:JR347_07175"/>
<name>A0A974WJ33_9BACT</name>
<dbReference type="InterPro" id="IPR011335">
    <property type="entry name" value="Restrct_endonuc-II-like"/>
</dbReference>
<keyword evidence="2" id="KW-0255">Endonuclease</keyword>
<gene>
    <name evidence="2" type="ORF">JR347_07175</name>
</gene>
<dbReference type="Proteomes" id="UP000662783">
    <property type="component" value="Chromosome"/>
</dbReference>
<accession>A0A974WJ33</accession>
<keyword evidence="2" id="KW-0540">Nuclease</keyword>
<feature type="domain" description="DUF559" evidence="1">
    <location>
        <begin position="15"/>
        <end position="118"/>
    </location>
</feature>
<proteinExistence type="predicted"/>
<protein>
    <submittedName>
        <fullName evidence="2">Endonuclease domain-containing protein</fullName>
    </submittedName>
</protein>
<keyword evidence="3" id="KW-1185">Reference proteome</keyword>
<reference evidence="2" key="1">
    <citation type="submission" date="2021-02" db="EMBL/GenBank/DDBJ databases">
        <title>Fulvivirga sp. S481 isolated from sea water.</title>
        <authorList>
            <person name="Bae S.S."/>
            <person name="Baek K."/>
        </authorList>
    </citation>
    <scope>NUCLEOTIDE SEQUENCE</scope>
    <source>
        <strain evidence="2">S481</strain>
    </source>
</reference>
<dbReference type="SUPFAM" id="SSF52980">
    <property type="entry name" value="Restriction endonuclease-like"/>
    <property type="match status" value="1"/>
</dbReference>
<dbReference type="AlphaFoldDB" id="A0A974WJ33"/>
<evidence type="ECO:0000313" key="3">
    <source>
        <dbReference type="Proteomes" id="UP000662783"/>
    </source>
</evidence>
<dbReference type="PANTHER" id="PTHR38590:SF1">
    <property type="entry name" value="BLL0828 PROTEIN"/>
    <property type="match status" value="1"/>
</dbReference>
<evidence type="ECO:0000259" key="1">
    <source>
        <dbReference type="Pfam" id="PF04480"/>
    </source>
</evidence>
<dbReference type="InterPro" id="IPR007569">
    <property type="entry name" value="DUF559"/>
</dbReference>
<keyword evidence="2" id="KW-0378">Hydrolase</keyword>
<dbReference type="CDD" id="cd01038">
    <property type="entry name" value="Endonuclease_DUF559"/>
    <property type="match status" value="1"/>
</dbReference>